<dbReference type="GO" id="GO:0005942">
    <property type="term" value="C:phosphatidylinositol 3-kinase complex"/>
    <property type="evidence" value="ECO:0007669"/>
    <property type="project" value="TreeGrafter"/>
</dbReference>
<evidence type="ECO:0000256" key="3">
    <source>
        <dbReference type="SAM" id="MobiDB-lite"/>
    </source>
</evidence>
<dbReference type="PANTHER" id="PTHR10155">
    <property type="entry name" value="PHOSPHATIDYLINOSITOL 3-KINASE REGULATORY SUBUNIT"/>
    <property type="match status" value="1"/>
</dbReference>
<dbReference type="GO" id="GO:0046935">
    <property type="term" value="F:1-phosphatidylinositol-3-kinase regulator activity"/>
    <property type="evidence" value="ECO:0007669"/>
    <property type="project" value="TreeGrafter"/>
</dbReference>
<dbReference type="Pfam" id="PF00017">
    <property type="entry name" value="SH2"/>
    <property type="match status" value="1"/>
</dbReference>
<organism evidence="5 6">
    <name type="scientific">Dibothriocephalus latus</name>
    <name type="common">Fish tapeworm</name>
    <name type="synonym">Diphyllobothrium latum</name>
    <dbReference type="NCBI Taxonomy" id="60516"/>
    <lineage>
        <taxon>Eukaryota</taxon>
        <taxon>Metazoa</taxon>
        <taxon>Spiralia</taxon>
        <taxon>Lophotrochozoa</taxon>
        <taxon>Platyhelminthes</taxon>
        <taxon>Cestoda</taxon>
        <taxon>Eucestoda</taxon>
        <taxon>Diphyllobothriidea</taxon>
        <taxon>Diphyllobothriidae</taxon>
        <taxon>Dibothriocephalus</taxon>
    </lineage>
</organism>
<dbReference type="InterPro" id="IPR000980">
    <property type="entry name" value="SH2"/>
</dbReference>
<dbReference type="SUPFAM" id="SSF55550">
    <property type="entry name" value="SH2 domain"/>
    <property type="match status" value="1"/>
</dbReference>
<evidence type="ECO:0000313" key="5">
    <source>
        <dbReference type="EMBL" id="VDK33580.1"/>
    </source>
</evidence>
<dbReference type="Proteomes" id="UP000281553">
    <property type="component" value="Unassembled WGS sequence"/>
</dbReference>
<dbReference type="PANTHER" id="PTHR10155:SF0">
    <property type="entry name" value="SUPPRESSOR OF CYTOKINE SIGNALING AT 36E, ISOFORM D"/>
    <property type="match status" value="1"/>
</dbReference>
<dbReference type="EMBL" id="UYRU01002150">
    <property type="protein sequence ID" value="VDK33580.1"/>
    <property type="molecule type" value="Genomic_DNA"/>
</dbReference>
<keyword evidence="6" id="KW-1185">Reference proteome</keyword>
<gene>
    <name evidence="5" type="ORF">DILT_LOCUS503</name>
</gene>
<dbReference type="AlphaFoldDB" id="A0A3P6PN64"/>
<dbReference type="GO" id="GO:0046854">
    <property type="term" value="P:phosphatidylinositol phosphate biosynthetic process"/>
    <property type="evidence" value="ECO:0007669"/>
    <property type="project" value="TreeGrafter"/>
</dbReference>
<evidence type="ECO:0000259" key="4">
    <source>
        <dbReference type="PROSITE" id="PS50001"/>
    </source>
</evidence>
<feature type="compositionally biased region" description="Low complexity" evidence="3">
    <location>
        <begin position="17"/>
        <end position="28"/>
    </location>
</feature>
<name>A0A3P6PN64_DIBLA</name>
<evidence type="ECO:0000256" key="1">
    <source>
        <dbReference type="ARBA" id="ARBA00022999"/>
    </source>
</evidence>
<dbReference type="OrthoDB" id="5979828at2759"/>
<dbReference type="PROSITE" id="PS50001">
    <property type="entry name" value="SH2"/>
    <property type="match status" value="1"/>
</dbReference>
<reference evidence="5 6" key="1">
    <citation type="submission" date="2018-11" db="EMBL/GenBank/DDBJ databases">
        <authorList>
            <consortium name="Pathogen Informatics"/>
        </authorList>
    </citation>
    <scope>NUCLEOTIDE SEQUENCE [LARGE SCALE GENOMIC DNA]</scope>
</reference>
<protein>
    <recommendedName>
        <fullName evidence="4">SH2 domain-containing protein</fullName>
    </recommendedName>
</protein>
<feature type="region of interest" description="Disordered" evidence="3">
    <location>
        <begin position="1"/>
        <end position="28"/>
    </location>
</feature>
<evidence type="ECO:0000313" key="6">
    <source>
        <dbReference type="Proteomes" id="UP000281553"/>
    </source>
</evidence>
<sequence length="274" mass="30124">MESAKVSNTAVPVEGGSPASSTAASDSTSAFHSSYEAHESTANVACVCTAASEVPPVVKASSVESSGTSHSSSGREHLEVAPISSAESVADQKKLDQRRAFLQNMNQLKRTGWYWGPLTIDEAERLLMNRQDGSFLVRDSGHELYILSLSFRAQNRIYHTRIEHSGVEITLRSSDESGVEQRLNVFRIGYEARFFFLFVILRYSVTGPRYPSLRRARLRSFFNLRPTCWLLKEAGPVEPLSAESGLHIGVTGAQLLIISTVVKALDLRDTGEES</sequence>
<accession>A0A3P6PN64</accession>
<evidence type="ECO:0000256" key="2">
    <source>
        <dbReference type="PROSITE-ProRule" id="PRU00191"/>
    </source>
</evidence>
<dbReference type="InterPro" id="IPR036860">
    <property type="entry name" value="SH2_dom_sf"/>
</dbReference>
<feature type="domain" description="SH2" evidence="4">
    <location>
        <begin position="113"/>
        <end position="203"/>
    </location>
</feature>
<feature type="compositionally biased region" description="Polar residues" evidence="3">
    <location>
        <begin position="1"/>
        <end position="10"/>
    </location>
</feature>
<proteinExistence type="predicted"/>
<dbReference type="SMART" id="SM00252">
    <property type="entry name" value="SH2"/>
    <property type="match status" value="1"/>
</dbReference>
<dbReference type="Gene3D" id="3.30.505.10">
    <property type="entry name" value="SH2 domain"/>
    <property type="match status" value="1"/>
</dbReference>
<keyword evidence="1 2" id="KW-0727">SH2 domain</keyword>